<proteinExistence type="predicted"/>
<dbReference type="AlphaFoldDB" id="A0A1G4I9N7"/>
<dbReference type="EMBL" id="CZPT02001001">
    <property type="protein sequence ID" value="SCU68533.1"/>
    <property type="molecule type" value="Genomic_DNA"/>
</dbReference>
<name>A0A1G4I9N7_TRYEQ</name>
<comment type="caution">
    <text evidence="3">The sequence shown here is derived from an EMBL/GenBank/DDBJ whole genome shotgun (WGS) entry which is preliminary data.</text>
</comment>
<feature type="coiled-coil region" evidence="2">
    <location>
        <begin position="60"/>
        <end position="87"/>
    </location>
</feature>
<dbReference type="Pfam" id="PF02493">
    <property type="entry name" value="MORN"/>
    <property type="match status" value="10"/>
</dbReference>
<keyword evidence="1" id="KW-0677">Repeat</keyword>
<dbReference type="PANTHER" id="PTHR23084:SF263">
    <property type="entry name" value="MORN REPEAT-CONTAINING PROTEIN 1"/>
    <property type="match status" value="1"/>
</dbReference>
<evidence type="ECO:0000313" key="3">
    <source>
        <dbReference type="EMBL" id="SCU68533.1"/>
    </source>
</evidence>
<organism evidence="3 4">
    <name type="scientific">Trypanosoma equiperdum</name>
    <dbReference type="NCBI Taxonomy" id="5694"/>
    <lineage>
        <taxon>Eukaryota</taxon>
        <taxon>Discoba</taxon>
        <taxon>Euglenozoa</taxon>
        <taxon>Kinetoplastea</taxon>
        <taxon>Metakinetoplastina</taxon>
        <taxon>Trypanosomatida</taxon>
        <taxon>Trypanosomatidae</taxon>
        <taxon>Trypanosoma</taxon>
    </lineage>
</organism>
<dbReference type="SUPFAM" id="SSF82185">
    <property type="entry name" value="Histone H3 K4-specific methyltransferase SET7/9 N-terminal domain"/>
    <property type="match status" value="3"/>
</dbReference>
<dbReference type="RefSeq" id="XP_067079679.1">
    <property type="nucleotide sequence ID" value="XM_067223578.1"/>
</dbReference>
<evidence type="ECO:0000313" key="4">
    <source>
        <dbReference type="Proteomes" id="UP000195570"/>
    </source>
</evidence>
<protein>
    <submittedName>
        <fullName evidence="3">MORN repeat, putative</fullName>
    </submittedName>
</protein>
<sequence>MALGSGIGLVPMWSSCPSVNPPTFPKGGIEILRQSLEAQEEVERTFREREAGHIECLNFKKSLRHLLRKQNERREELQLVEQRASERTQALLDELLIVVRERLKAMSPEGYQSITFDNGDMYEGNWKSCRMHGTGVMRRVADNDIYEGEWFFGVRNGNGMCCSPNFGTLYSGKWLAGKWHGRGELAEPEGLYIGDFVDGQIRGYGEYLYREGYAYKGDWVNGVYEGSGTFFYTNGARYEGQWRNGYEHGRGTMTYYNGDVYTGDWCNGRKHGTGTYTSKLLQYEGGWSSGAVHGIGKCTYADGSMYKGSWCRGLYDGDGEFVSQDKKCSYKGEFRGGKRCGRGVYQCGEVEYSGDWLDDRRHGVGEIKTRDGRVFRGTWSHDEPHCEVVPGCNLEGTSLSYCGGRGAPIAPEEPDPVLNMRLGLPDEVIDCMADAPT</sequence>
<dbReference type="SMART" id="SM00698">
    <property type="entry name" value="MORN"/>
    <property type="match status" value="11"/>
</dbReference>
<gene>
    <name evidence="3" type="ORF">TEOVI_000833400</name>
</gene>
<dbReference type="Gene3D" id="2.20.110.10">
    <property type="entry name" value="Histone H3 K4-specific methyltransferase SET7/9 N-terminal domain"/>
    <property type="match status" value="4"/>
</dbReference>
<keyword evidence="4" id="KW-1185">Reference proteome</keyword>
<dbReference type="GeneID" id="92382268"/>
<reference evidence="3" key="1">
    <citation type="submission" date="2016-09" db="EMBL/GenBank/DDBJ databases">
        <authorList>
            <person name="Hebert L."/>
            <person name="Moumen B."/>
        </authorList>
    </citation>
    <scope>NUCLEOTIDE SEQUENCE [LARGE SCALE GENOMIC DNA]</scope>
    <source>
        <strain evidence="3">OVI</strain>
    </source>
</reference>
<evidence type="ECO:0000256" key="1">
    <source>
        <dbReference type="ARBA" id="ARBA00022737"/>
    </source>
</evidence>
<keyword evidence="2" id="KW-0175">Coiled coil</keyword>
<dbReference type="PANTHER" id="PTHR23084">
    <property type="entry name" value="PHOSPHATIDYLINOSITOL-4-PHOSPHATE 5-KINASE RELATED"/>
    <property type="match status" value="1"/>
</dbReference>
<dbReference type="FunFam" id="2.20.110.10:FF:000002">
    <property type="entry name" value="Phosphatidylinositol 4-phosphate 5-kinase 8"/>
    <property type="match status" value="1"/>
</dbReference>
<dbReference type="Proteomes" id="UP000195570">
    <property type="component" value="Unassembled WGS sequence"/>
</dbReference>
<evidence type="ECO:0000256" key="2">
    <source>
        <dbReference type="SAM" id="Coils"/>
    </source>
</evidence>
<accession>A0A1G4I9N7</accession>
<dbReference type="VEuPathDB" id="TriTrypDB:TEOVI_000833400"/>
<dbReference type="InterPro" id="IPR003409">
    <property type="entry name" value="MORN"/>
</dbReference>